<dbReference type="InterPro" id="IPR010920">
    <property type="entry name" value="LSM_dom_sf"/>
</dbReference>
<feature type="transmembrane region" description="Helical" evidence="7">
    <location>
        <begin position="77"/>
        <end position="106"/>
    </location>
</feature>
<keyword evidence="5 7" id="KW-1133">Transmembrane helix</keyword>
<dbReference type="Pfam" id="PF00924">
    <property type="entry name" value="MS_channel_2nd"/>
    <property type="match status" value="1"/>
</dbReference>
<evidence type="ECO:0000256" key="4">
    <source>
        <dbReference type="ARBA" id="ARBA00022692"/>
    </source>
</evidence>
<evidence type="ECO:0000313" key="11">
    <source>
        <dbReference type="Proteomes" id="UP001434337"/>
    </source>
</evidence>
<evidence type="ECO:0000256" key="3">
    <source>
        <dbReference type="ARBA" id="ARBA00022475"/>
    </source>
</evidence>
<evidence type="ECO:0000259" key="8">
    <source>
        <dbReference type="Pfam" id="PF00924"/>
    </source>
</evidence>
<evidence type="ECO:0000256" key="5">
    <source>
        <dbReference type="ARBA" id="ARBA00022989"/>
    </source>
</evidence>
<keyword evidence="3" id="KW-1003">Cell membrane</keyword>
<sequence length="282" mass="30218">MPTSITWQGALLALQIFGAGLLVSYAVRWLARRLLLWRGRGPSSAAVFAQVTQWVVVFAFLSAAMTVVFPSVRPVDILGGVTIVSVAAGTAFQTVLGNMFAGLVILARDRFRVDDQISMDSLSGTVVAIGLTSTVVRTFDGRLVVVPNTVLHDNIVTVQTGYEQVRSTVTFNLDPGADFEHARTVALKALYDIRGVLNDPEPKALLTEVDEAAVTLELRFWTGSLQLETLEARNLVVSRVLQAFAAQGVATQSATVMIEPGPVLRSLLNGSLRPPTSSPAAD</sequence>
<name>A0ABZ3CB15_9ACTN</name>
<gene>
    <name evidence="10" type="ORF">PCC79_06955</name>
</gene>
<comment type="subcellular location">
    <subcellularLocation>
        <location evidence="1">Cell membrane</location>
        <topology evidence="1">Multi-pass membrane protein</topology>
    </subcellularLocation>
</comment>
<dbReference type="Gene3D" id="1.10.287.1260">
    <property type="match status" value="1"/>
</dbReference>
<dbReference type="InterPro" id="IPR045275">
    <property type="entry name" value="MscS_archaea/bacteria_type"/>
</dbReference>
<dbReference type="Gene3D" id="2.30.30.60">
    <property type="match status" value="1"/>
</dbReference>
<feature type="domain" description="Mechanosensitive ion channel MscS C-terminal" evidence="9">
    <location>
        <begin position="168"/>
        <end position="250"/>
    </location>
</feature>
<feature type="domain" description="Mechanosensitive ion channel MscS" evidence="8">
    <location>
        <begin position="95"/>
        <end position="154"/>
    </location>
</feature>
<keyword evidence="4 7" id="KW-0812">Transmembrane</keyword>
<dbReference type="InterPro" id="IPR049278">
    <property type="entry name" value="MS_channel_C"/>
</dbReference>
<dbReference type="Gene3D" id="3.30.70.100">
    <property type="match status" value="1"/>
</dbReference>
<keyword evidence="6 7" id="KW-0472">Membrane</keyword>
<dbReference type="EMBL" id="CP115965">
    <property type="protein sequence ID" value="WZW99918.1"/>
    <property type="molecule type" value="Genomic_DNA"/>
</dbReference>
<reference evidence="10 11" key="1">
    <citation type="journal article" date="2023" name="Environ Microbiome">
        <title>A coral-associated actinobacterium mitigates coral bleaching under heat stress.</title>
        <authorList>
            <person name="Li J."/>
            <person name="Zou Y."/>
            <person name="Li Q."/>
            <person name="Zhang J."/>
            <person name="Bourne D.G."/>
            <person name="Lyu Y."/>
            <person name="Liu C."/>
            <person name="Zhang S."/>
        </authorList>
    </citation>
    <scope>NUCLEOTIDE SEQUENCE [LARGE SCALE GENOMIC DNA]</scope>
    <source>
        <strain evidence="10 11">SCSIO 13291</strain>
    </source>
</reference>
<accession>A0ABZ3CB15</accession>
<evidence type="ECO:0000256" key="2">
    <source>
        <dbReference type="ARBA" id="ARBA00008017"/>
    </source>
</evidence>
<dbReference type="InterPro" id="IPR023408">
    <property type="entry name" value="MscS_beta-dom_sf"/>
</dbReference>
<evidence type="ECO:0000313" key="10">
    <source>
        <dbReference type="EMBL" id="WZW99918.1"/>
    </source>
</evidence>
<evidence type="ECO:0000256" key="6">
    <source>
        <dbReference type="ARBA" id="ARBA00023136"/>
    </source>
</evidence>
<evidence type="ECO:0000259" key="9">
    <source>
        <dbReference type="Pfam" id="PF21082"/>
    </source>
</evidence>
<dbReference type="RefSeq" id="WP_342373392.1">
    <property type="nucleotide sequence ID" value="NZ_CP115965.1"/>
</dbReference>
<dbReference type="SUPFAM" id="SSF82689">
    <property type="entry name" value="Mechanosensitive channel protein MscS (YggB), C-terminal domain"/>
    <property type="match status" value="1"/>
</dbReference>
<keyword evidence="11" id="KW-1185">Reference proteome</keyword>
<dbReference type="Pfam" id="PF21082">
    <property type="entry name" value="MS_channel_3rd"/>
    <property type="match status" value="1"/>
</dbReference>
<dbReference type="InterPro" id="IPR006685">
    <property type="entry name" value="MscS_channel_2nd"/>
</dbReference>
<organism evidence="10 11">
    <name type="scientific">Propioniciclava soli</name>
    <dbReference type="NCBI Taxonomy" id="2775081"/>
    <lineage>
        <taxon>Bacteria</taxon>
        <taxon>Bacillati</taxon>
        <taxon>Actinomycetota</taxon>
        <taxon>Actinomycetes</taxon>
        <taxon>Propionibacteriales</taxon>
        <taxon>Propionibacteriaceae</taxon>
        <taxon>Propioniciclava</taxon>
    </lineage>
</organism>
<dbReference type="SUPFAM" id="SSF50182">
    <property type="entry name" value="Sm-like ribonucleoproteins"/>
    <property type="match status" value="1"/>
</dbReference>
<dbReference type="Proteomes" id="UP001434337">
    <property type="component" value="Chromosome"/>
</dbReference>
<evidence type="ECO:0000256" key="7">
    <source>
        <dbReference type="SAM" id="Phobius"/>
    </source>
</evidence>
<evidence type="ECO:0000256" key="1">
    <source>
        <dbReference type="ARBA" id="ARBA00004651"/>
    </source>
</evidence>
<dbReference type="PANTHER" id="PTHR30221">
    <property type="entry name" value="SMALL-CONDUCTANCE MECHANOSENSITIVE CHANNEL"/>
    <property type="match status" value="1"/>
</dbReference>
<feature type="transmembrane region" description="Helical" evidence="7">
    <location>
        <begin position="12"/>
        <end position="31"/>
    </location>
</feature>
<dbReference type="PANTHER" id="PTHR30221:SF1">
    <property type="entry name" value="SMALL-CONDUCTANCE MECHANOSENSITIVE CHANNEL"/>
    <property type="match status" value="1"/>
</dbReference>
<protein>
    <submittedName>
        <fullName evidence="10">Mechanosensitive ion channel</fullName>
    </submittedName>
</protein>
<proteinExistence type="inferred from homology"/>
<feature type="transmembrane region" description="Helical" evidence="7">
    <location>
        <begin position="51"/>
        <end position="71"/>
    </location>
</feature>
<dbReference type="InterPro" id="IPR011066">
    <property type="entry name" value="MscS_channel_C_sf"/>
</dbReference>
<comment type="similarity">
    <text evidence="2">Belongs to the MscS (TC 1.A.23) family.</text>
</comment>